<name>A0ABR2B2U6_9ROSI</name>
<sequence>MFDLDYSSRSSIIIPTQNLHLNNGSVLYPIIIYFNPVSRWPFNIILYFNEDGIDYSKLKVRSLSDNHSSEAHGHSLAGEVKFALIGKLLSPRLATETVVVRTFTNIWAEEKVEILPLKHGVFLFKFPGEQQCLSVLRPSPWLFDGEPIITLPFDHSLLLNEYDFSKILY</sequence>
<accession>A0ABR2B2U6</accession>
<feature type="domain" description="DUF4283" evidence="1">
    <location>
        <begin position="78"/>
        <end position="153"/>
    </location>
</feature>
<evidence type="ECO:0000313" key="3">
    <source>
        <dbReference type="Proteomes" id="UP001472677"/>
    </source>
</evidence>
<comment type="caution">
    <text evidence="2">The sequence shown here is derived from an EMBL/GenBank/DDBJ whole genome shotgun (WGS) entry which is preliminary data.</text>
</comment>
<proteinExistence type="predicted"/>
<gene>
    <name evidence="2" type="ORF">V6N12_011495</name>
</gene>
<dbReference type="Pfam" id="PF14111">
    <property type="entry name" value="DUF4283"/>
    <property type="match status" value="1"/>
</dbReference>
<organism evidence="2 3">
    <name type="scientific">Hibiscus sabdariffa</name>
    <name type="common">roselle</name>
    <dbReference type="NCBI Taxonomy" id="183260"/>
    <lineage>
        <taxon>Eukaryota</taxon>
        <taxon>Viridiplantae</taxon>
        <taxon>Streptophyta</taxon>
        <taxon>Embryophyta</taxon>
        <taxon>Tracheophyta</taxon>
        <taxon>Spermatophyta</taxon>
        <taxon>Magnoliopsida</taxon>
        <taxon>eudicotyledons</taxon>
        <taxon>Gunneridae</taxon>
        <taxon>Pentapetalae</taxon>
        <taxon>rosids</taxon>
        <taxon>malvids</taxon>
        <taxon>Malvales</taxon>
        <taxon>Malvaceae</taxon>
        <taxon>Malvoideae</taxon>
        <taxon>Hibiscus</taxon>
    </lineage>
</organism>
<dbReference type="Proteomes" id="UP001472677">
    <property type="component" value="Unassembled WGS sequence"/>
</dbReference>
<dbReference type="EMBL" id="JBBPBM010000204">
    <property type="protein sequence ID" value="KAK8500848.1"/>
    <property type="molecule type" value="Genomic_DNA"/>
</dbReference>
<protein>
    <recommendedName>
        <fullName evidence="1">DUF4283 domain-containing protein</fullName>
    </recommendedName>
</protein>
<evidence type="ECO:0000259" key="1">
    <source>
        <dbReference type="Pfam" id="PF14111"/>
    </source>
</evidence>
<dbReference type="InterPro" id="IPR025558">
    <property type="entry name" value="DUF4283"/>
</dbReference>
<reference evidence="2 3" key="1">
    <citation type="journal article" date="2024" name="G3 (Bethesda)">
        <title>Genome assembly of Hibiscus sabdariffa L. provides insights into metabolisms of medicinal natural products.</title>
        <authorList>
            <person name="Kim T."/>
        </authorList>
    </citation>
    <scope>NUCLEOTIDE SEQUENCE [LARGE SCALE GENOMIC DNA]</scope>
    <source>
        <strain evidence="2">TK-2024</strain>
        <tissue evidence="2">Old leaves</tissue>
    </source>
</reference>
<keyword evidence="3" id="KW-1185">Reference proteome</keyword>
<evidence type="ECO:0000313" key="2">
    <source>
        <dbReference type="EMBL" id="KAK8500848.1"/>
    </source>
</evidence>